<comment type="caution">
    <text evidence="3">The sequence shown here is derived from an EMBL/GenBank/DDBJ whole genome shotgun (WGS) entry which is preliminary data.</text>
</comment>
<sequence>MKTPRIPAIDALRGVAILAMIAYHLSWDLSWFGFVDWPVSEGPGWRIFSGAIAGSFLFLAGAGLVLAHRDGIRWKAFWKREAVIVAAALFVSAGTFLAFSNIFVRFGILHSIAAGSLIALPFVRLPAVVSYMAAIVVVTLPRWASTPVFDGDLFSWTGLGTPASGSVDYVPLAPWLAAVLLGVAVFKTPGIPAVLDALRPMRLASWPGRMIRLCGRRSLTIYLLHQPILYGLVWSLAAAGLAPDRAALDFQENCINSCVLARGTDAQCSKICACTLNTLKEDGLWEPLLTNPEDPELLQDMNNHYSACSFPPENTETPNR</sequence>
<dbReference type="Pfam" id="PF07786">
    <property type="entry name" value="HGSNAT_cat"/>
    <property type="match status" value="1"/>
</dbReference>
<evidence type="ECO:0000256" key="1">
    <source>
        <dbReference type="SAM" id="Phobius"/>
    </source>
</evidence>
<gene>
    <name evidence="3" type="ORF">HK439_12850</name>
</gene>
<dbReference type="EMBL" id="JABFCZ010000013">
    <property type="protein sequence ID" value="MBD1547151.1"/>
    <property type="molecule type" value="Genomic_DNA"/>
</dbReference>
<keyword evidence="1" id="KW-0472">Membrane</keyword>
<evidence type="ECO:0000313" key="4">
    <source>
        <dbReference type="Proteomes" id="UP000598467"/>
    </source>
</evidence>
<dbReference type="InterPro" id="IPR012429">
    <property type="entry name" value="HGSNAT_cat"/>
</dbReference>
<evidence type="ECO:0000259" key="2">
    <source>
        <dbReference type="Pfam" id="PF07786"/>
    </source>
</evidence>
<name>A0A926P496_9HYPH</name>
<dbReference type="AlphaFoldDB" id="A0A926P496"/>
<reference evidence="3" key="1">
    <citation type="submission" date="2020-05" db="EMBL/GenBank/DDBJ databases">
        <title>Identification of trans-AT polyketide cluster in two marine bacteria, producers of a novel glutaramide-containing polyketide sesbanimide D and analogs.</title>
        <authorList>
            <person name="Kacar D."/>
            <person name="Rodriguez P."/>
            <person name="Canedo L."/>
            <person name="Gonzalez E."/>
            <person name="Galan B."/>
            <person name="De La Calle F."/>
            <person name="Garcia J.L."/>
        </authorList>
    </citation>
    <scope>NUCLEOTIDE SEQUENCE</scope>
    <source>
        <strain evidence="3">PHM038</strain>
    </source>
</reference>
<organism evidence="3 4">
    <name type="scientific">Roseibium aggregatum</name>
    <dbReference type="NCBI Taxonomy" id="187304"/>
    <lineage>
        <taxon>Bacteria</taxon>
        <taxon>Pseudomonadati</taxon>
        <taxon>Pseudomonadota</taxon>
        <taxon>Alphaproteobacteria</taxon>
        <taxon>Hyphomicrobiales</taxon>
        <taxon>Stappiaceae</taxon>
        <taxon>Roseibium</taxon>
    </lineage>
</organism>
<accession>A0A926P496</accession>
<proteinExistence type="predicted"/>
<feature type="domain" description="Heparan-alpha-glucosaminide N-acetyltransferase catalytic" evidence="2">
    <location>
        <begin position="5"/>
        <end position="227"/>
    </location>
</feature>
<keyword evidence="1" id="KW-0812">Transmembrane</keyword>
<keyword evidence="1" id="KW-1133">Transmembrane helix</keyword>
<feature type="transmembrane region" description="Helical" evidence="1">
    <location>
        <begin position="219"/>
        <end position="242"/>
    </location>
</feature>
<dbReference type="RefSeq" id="WP_190291910.1">
    <property type="nucleotide sequence ID" value="NZ_JABFCZ010000013.1"/>
</dbReference>
<feature type="transmembrane region" description="Helical" evidence="1">
    <location>
        <begin position="47"/>
        <end position="66"/>
    </location>
</feature>
<feature type="transmembrane region" description="Helical" evidence="1">
    <location>
        <begin position="127"/>
        <end position="144"/>
    </location>
</feature>
<evidence type="ECO:0000313" key="3">
    <source>
        <dbReference type="EMBL" id="MBD1547151.1"/>
    </source>
</evidence>
<protein>
    <submittedName>
        <fullName evidence="3">DUF1624 domain-containing protein</fullName>
    </submittedName>
</protein>
<feature type="transmembrane region" description="Helical" evidence="1">
    <location>
        <begin position="12"/>
        <end position="35"/>
    </location>
</feature>
<dbReference type="Proteomes" id="UP000598467">
    <property type="component" value="Unassembled WGS sequence"/>
</dbReference>